<proteinExistence type="predicted"/>
<comment type="caution">
    <text evidence="1">The sequence shown here is derived from an EMBL/GenBank/DDBJ whole genome shotgun (WGS) entry which is preliminary data.</text>
</comment>
<dbReference type="EMBL" id="CAJJDM010000004">
    <property type="protein sequence ID" value="CAD8044905.1"/>
    <property type="molecule type" value="Genomic_DNA"/>
</dbReference>
<gene>
    <name evidence="1" type="ORF">PPRIM_AZ9-3.1.T0080474</name>
</gene>
<reference evidence="1" key="1">
    <citation type="submission" date="2021-01" db="EMBL/GenBank/DDBJ databases">
        <authorList>
            <consortium name="Genoscope - CEA"/>
            <person name="William W."/>
        </authorList>
    </citation>
    <scope>NUCLEOTIDE SEQUENCE</scope>
</reference>
<evidence type="ECO:0000313" key="2">
    <source>
        <dbReference type="Proteomes" id="UP000688137"/>
    </source>
</evidence>
<protein>
    <submittedName>
        <fullName evidence="1">Uncharacterized protein</fullName>
    </submittedName>
</protein>
<dbReference type="OMA" id="KYNQKQP"/>
<name>A0A8S1JS90_PARPR</name>
<keyword evidence="2" id="KW-1185">Reference proteome</keyword>
<evidence type="ECO:0000313" key="1">
    <source>
        <dbReference type="EMBL" id="CAD8044905.1"/>
    </source>
</evidence>
<dbReference type="AlphaFoldDB" id="A0A8S1JS90"/>
<sequence length="255" mass="30211">MFGLWWQDQKENFSLQKRINRPTIIQYQIQITSITLIVNITIKCQAIQQRFKFDRIFSSFQYHFYQFLCDKHSKQTIQKSNRVSIMPVIQLIQAQNLMKKISATHKIDKETKTKMSISTHSLFNKVQQKMNINTDTDKLRSVLEIETNNQNKKDETNKQQKQTPNYCQFRIKTEGSNYYFSSIQQKKSPINIPNLCHLENIKKNSLSIFESKTPRLLLARSEKYNQKQPLTQRLMCTYLKKQNNNSKLTKSSNKA</sequence>
<organism evidence="1 2">
    <name type="scientific">Paramecium primaurelia</name>
    <dbReference type="NCBI Taxonomy" id="5886"/>
    <lineage>
        <taxon>Eukaryota</taxon>
        <taxon>Sar</taxon>
        <taxon>Alveolata</taxon>
        <taxon>Ciliophora</taxon>
        <taxon>Intramacronucleata</taxon>
        <taxon>Oligohymenophorea</taxon>
        <taxon>Peniculida</taxon>
        <taxon>Parameciidae</taxon>
        <taxon>Paramecium</taxon>
    </lineage>
</organism>
<dbReference type="Proteomes" id="UP000688137">
    <property type="component" value="Unassembled WGS sequence"/>
</dbReference>
<accession>A0A8S1JS90</accession>